<gene>
    <name evidence="1" type="ORF">GQ26_0132280</name>
</gene>
<evidence type="ECO:0000313" key="1">
    <source>
        <dbReference type="EMBL" id="KFX48175.1"/>
    </source>
</evidence>
<organism evidence="1">
    <name type="scientific">Talaromyces marneffei PM1</name>
    <dbReference type="NCBI Taxonomy" id="1077442"/>
    <lineage>
        <taxon>Eukaryota</taxon>
        <taxon>Fungi</taxon>
        <taxon>Dikarya</taxon>
        <taxon>Ascomycota</taxon>
        <taxon>Pezizomycotina</taxon>
        <taxon>Eurotiomycetes</taxon>
        <taxon>Eurotiomycetidae</taxon>
        <taxon>Eurotiales</taxon>
        <taxon>Trichocomaceae</taxon>
        <taxon>Talaromyces</taxon>
        <taxon>Talaromyces sect. Talaromyces</taxon>
    </lineage>
</organism>
<dbReference type="GO" id="GO:0006044">
    <property type="term" value="P:N-acetylglucosamine metabolic process"/>
    <property type="evidence" value="ECO:0007669"/>
    <property type="project" value="TreeGrafter"/>
</dbReference>
<proteinExistence type="predicted"/>
<dbReference type="PANTHER" id="PTHR35020">
    <property type="entry name" value="N-ACETYLGLUCOSAMINE-INDUCED PROTEIN 1"/>
    <property type="match status" value="1"/>
</dbReference>
<sequence>MSAETFTAIDEKLSDLDPTTTTTNTESVLPSVVNKGRLPYWLVNVPRDQWPDSCPEYLKEQSDKNIGILATPDEEYEWIRWEKVKELVRTNDIGKFQRLPSDLRRYLEYMFYLKQKYGSIMDFVVSERLHWDQEGGLKARGQPFECDDDLKILYNDWPYGLEKGIVHLVIWTKFELEEDPATGLLTESMWKKIDDYVGRVFRSRIPADQIVWFKNWKSLKSIHAIEHFHVMLNHPDMEFIKEITNGDVPLVEKVTQGRAP</sequence>
<dbReference type="GO" id="GO:0005737">
    <property type="term" value="C:cytoplasm"/>
    <property type="evidence" value="ECO:0007669"/>
    <property type="project" value="TreeGrafter"/>
</dbReference>
<protein>
    <recommendedName>
        <fullName evidence="2">N-acetylglucosamine-induced protein 1</fullName>
    </recommendedName>
</protein>
<dbReference type="InterPro" id="IPR022036">
    <property type="entry name" value="DUF3605"/>
</dbReference>
<name>A0A093V7K7_TALMA</name>
<dbReference type="Pfam" id="PF12239">
    <property type="entry name" value="DUF3605"/>
    <property type="match status" value="1"/>
</dbReference>
<evidence type="ECO:0008006" key="2">
    <source>
        <dbReference type="Google" id="ProtNLM"/>
    </source>
</evidence>
<comment type="caution">
    <text evidence="1">The sequence shown here is derived from an EMBL/GenBank/DDBJ whole genome shotgun (WGS) entry which is preliminary data.</text>
</comment>
<dbReference type="AlphaFoldDB" id="A0A093V7K7"/>
<dbReference type="eggNOG" id="ENOG502S263">
    <property type="taxonomic scope" value="Eukaryota"/>
</dbReference>
<reference evidence="1" key="1">
    <citation type="journal article" date="2014" name="PLoS Genet.">
        <title>Signature Gene Expression Reveals Novel Clues to the Molecular Mechanisms of Dimorphic Transition in Penicillium marneffei.</title>
        <authorList>
            <person name="Yang E."/>
            <person name="Wang G."/>
            <person name="Cai J."/>
            <person name="Woo P.C."/>
            <person name="Lau S.K."/>
            <person name="Yuen K.-Y."/>
            <person name="Chow W.-N."/>
            <person name="Lin X."/>
        </authorList>
    </citation>
    <scope>NUCLEOTIDE SEQUENCE [LARGE SCALE GENOMIC DNA]</scope>
    <source>
        <strain evidence="1">PM1</strain>
    </source>
</reference>
<dbReference type="PANTHER" id="PTHR35020:SF4">
    <property type="entry name" value="N-ACETYLGLUCOSAMINE-INDUCED PROTEIN 1"/>
    <property type="match status" value="1"/>
</dbReference>
<dbReference type="EMBL" id="JPOX01000013">
    <property type="protein sequence ID" value="KFX48175.1"/>
    <property type="molecule type" value="Genomic_DNA"/>
</dbReference>
<dbReference type="HOGENOM" id="CLU_075862_1_0_1"/>
<accession>A0A093V7K7</accession>